<reference evidence="2" key="3">
    <citation type="submission" date="2019-06" db="EMBL/GenBank/DDBJ databases">
        <title>A comparative analysis of the Nautiliaceae.</title>
        <authorList>
            <person name="Grosche A."/>
            <person name="Smedile F."/>
            <person name="Vetriani C."/>
        </authorList>
    </citation>
    <scope>NUCLEOTIDE SEQUENCE</scope>
    <source>
        <strain evidence="2">TB6</strain>
    </source>
</reference>
<dbReference type="EMBL" id="CP027432">
    <property type="protein sequence ID" value="QCI28939.1"/>
    <property type="molecule type" value="Genomic_DNA"/>
</dbReference>
<reference evidence="5" key="1">
    <citation type="submission" date="2018-03" db="EMBL/GenBank/DDBJ databases">
        <title>A comparative analysis of the Nautiliaceae.</title>
        <authorList>
            <person name="Grosche A."/>
            <person name="Smedile F."/>
            <person name="Vetriani C."/>
        </authorList>
    </citation>
    <scope>NUCLEOTIDE SEQUENCE [LARGE SCALE GENOMIC DNA]</scope>
    <source>
        <strain evidence="5">TB6</strain>
    </source>
</reference>
<proteinExistence type="predicted"/>
<evidence type="ECO:0000313" key="5">
    <source>
        <dbReference type="Proteomes" id="UP000298805"/>
    </source>
</evidence>
<gene>
    <name evidence="2" type="ORF">C6V80_08135</name>
    <name evidence="3" type="ORF">EDC58_1471</name>
</gene>
<accession>A0AAJ4UXP8</accession>
<sequence>MKENILFKAKGINLILNGIFTLTIIFYFLPVGFHMAYTGVKAFKEYGFKKLPEKYTVFYMGKINYAWELIAIGMFYFIVSIWYLFFKDGGYLFLWGDYILKVVF</sequence>
<evidence type="ECO:0000256" key="1">
    <source>
        <dbReference type="SAM" id="Phobius"/>
    </source>
</evidence>
<keyword evidence="1" id="KW-0472">Membrane</keyword>
<dbReference type="Proteomes" id="UP000272781">
    <property type="component" value="Unassembled WGS sequence"/>
</dbReference>
<evidence type="ECO:0000313" key="3">
    <source>
        <dbReference type="EMBL" id="ROR39531.1"/>
    </source>
</evidence>
<reference evidence="3 4" key="2">
    <citation type="submission" date="2018-11" db="EMBL/GenBank/DDBJ databases">
        <title>Genomic Encyclopedia of Type Strains, Phase IV (KMG-IV): sequencing the most valuable type-strain genomes for metagenomic binning, comparative biology and taxonomic classification.</title>
        <authorList>
            <person name="Goeker M."/>
        </authorList>
    </citation>
    <scope>NUCLEOTIDE SEQUENCE [LARGE SCALE GENOMIC DNA]</scope>
    <source>
        <strain evidence="3 4">DSM 27783</strain>
    </source>
</reference>
<dbReference type="AlphaFoldDB" id="A0AAJ4UXP8"/>
<name>A0AAJ4UXP8_9BACT</name>
<feature type="transmembrane region" description="Helical" evidence="1">
    <location>
        <begin position="12"/>
        <end position="37"/>
    </location>
</feature>
<keyword evidence="1" id="KW-0812">Transmembrane</keyword>
<feature type="transmembrane region" description="Helical" evidence="1">
    <location>
        <begin position="65"/>
        <end position="85"/>
    </location>
</feature>
<keyword evidence="5" id="KW-1185">Reference proteome</keyword>
<keyword evidence="1" id="KW-1133">Transmembrane helix</keyword>
<dbReference type="RefSeq" id="WP_123352861.1">
    <property type="nucleotide sequence ID" value="NZ_CP027432.2"/>
</dbReference>
<organism evidence="3 4">
    <name type="scientific">Caminibacter pacificus</name>
    <dbReference type="NCBI Taxonomy" id="1424653"/>
    <lineage>
        <taxon>Bacteria</taxon>
        <taxon>Pseudomonadati</taxon>
        <taxon>Campylobacterota</taxon>
        <taxon>Epsilonproteobacteria</taxon>
        <taxon>Nautiliales</taxon>
        <taxon>Nautiliaceae</taxon>
        <taxon>Caminibacter</taxon>
    </lineage>
</organism>
<dbReference type="EMBL" id="RJVK01000003">
    <property type="protein sequence ID" value="ROR39531.1"/>
    <property type="molecule type" value="Genomic_DNA"/>
</dbReference>
<protein>
    <submittedName>
        <fullName evidence="3">Uncharacterized protein</fullName>
    </submittedName>
</protein>
<dbReference type="Proteomes" id="UP000298805">
    <property type="component" value="Chromosome"/>
</dbReference>
<evidence type="ECO:0000313" key="4">
    <source>
        <dbReference type="Proteomes" id="UP000272781"/>
    </source>
</evidence>
<evidence type="ECO:0000313" key="2">
    <source>
        <dbReference type="EMBL" id="QCI28939.1"/>
    </source>
</evidence>